<dbReference type="GO" id="GO:0043022">
    <property type="term" value="F:ribosome binding"/>
    <property type="evidence" value="ECO:0007669"/>
    <property type="project" value="TreeGrafter"/>
</dbReference>
<dbReference type="Gene3D" id="3.30.70.1050">
    <property type="entry name" value="Trigger factor ribosome-binding domain"/>
    <property type="match status" value="1"/>
</dbReference>
<dbReference type="Gene3D" id="3.10.50.40">
    <property type="match status" value="1"/>
</dbReference>
<evidence type="ECO:0000256" key="13">
    <source>
        <dbReference type="PROSITE-ProRule" id="PRU00277"/>
    </source>
</evidence>
<dbReference type="InterPro" id="IPR037041">
    <property type="entry name" value="Trigger_fac_C_sf"/>
</dbReference>
<dbReference type="GO" id="GO:0051301">
    <property type="term" value="P:cell division"/>
    <property type="evidence" value="ECO:0007669"/>
    <property type="project" value="UniProtKB-KW"/>
</dbReference>
<comment type="subcellular location">
    <subcellularLocation>
        <location evidence="12">Cytoplasm</location>
    </subcellularLocation>
    <text evidence="12">About half TF is bound to the ribosome near the polypeptide exit tunnel while the other half is free in the cytoplasm.</text>
</comment>
<reference evidence="17 19" key="2">
    <citation type="submission" date="2017-12" db="EMBL/GenBank/DDBJ databases">
        <authorList>
            <person name="Paulsen S."/>
            <person name="Gram L.K."/>
        </authorList>
    </citation>
    <scope>NUCLEOTIDE SEQUENCE [LARGE SCALE GENOMIC DNA]</scope>
    <source>
        <strain evidence="17 19">S2897</strain>
    </source>
</reference>
<dbReference type="SUPFAM" id="SSF54534">
    <property type="entry name" value="FKBP-like"/>
    <property type="match status" value="1"/>
</dbReference>
<name>A0A0F4PZA8_9GAMM</name>
<dbReference type="Proteomes" id="UP000305874">
    <property type="component" value="Unassembled WGS sequence"/>
</dbReference>
<comment type="similarity">
    <text evidence="2 12 14">Belongs to the FKBP-type PPIase family. Tig subfamily.</text>
</comment>
<gene>
    <name evidence="12" type="primary">tig</name>
    <name evidence="17" type="ORF">CWC05_16675</name>
    <name evidence="16" type="ORF">TW72_05060</name>
</gene>
<reference evidence="17" key="4">
    <citation type="submission" date="2019-09" db="EMBL/GenBank/DDBJ databases">
        <title>Co-occurence of chitin degradation, pigmentation and bioactivity in marine Pseudoalteromonas.</title>
        <authorList>
            <person name="Sonnenschein E.C."/>
            <person name="Bech P.K."/>
        </authorList>
    </citation>
    <scope>NUCLEOTIDE SEQUENCE</scope>
    <source>
        <strain evidence="17">S2897</strain>
    </source>
</reference>
<dbReference type="GO" id="GO:0043335">
    <property type="term" value="P:protein unfolding"/>
    <property type="evidence" value="ECO:0007669"/>
    <property type="project" value="TreeGrafter"/>
</dbReference>
<evidence type="ECO:0000256" key="4">
    <source>
        <dbReference type="ARBA" id="ARBA00016902"/>
    </source>
</evidence>
<dbReference type="GO" id="GO:0003755">
    <property type="term" value="F:peptidyl-prolyl cis-trans isomerase activity"/>
    <property type="evidence" value="ECO:0007669"/>
    <property type="project" value="UniProtKB-UniRule"/>
</dbReference>
<comment type="domain">
    <text evidence="12">Consists of 3 domains; the N-terminus binds the ribosome, the middle domain has PPIase activity, while the C-terminus has intrinsic chaperone activity on its own.</text>
</comment>
<evidence type="ECO:0000256" key="2">
    <source>
        <dbReference type="ARBA" id="ARBA00005464"/>
    </source>
</evidence>
<dbReference type="PROSITE" id="PS50059">
    <property type="entry name" value="FKBP_PPIASE"/>
    <property type="match status" value="1"/>
</dbReference>
<keyword evidence="7 12" id="KW-0697">Rotamase</keyword>
<dbReference type="Pfam" id="PF05697">
    <property type="entry name" value="Trigger_N"/>
    <property type="match status" value="1"/>
</dbReference>
<evidence type="ECO:0000256" key="10">
    <source>
        <dbReference type="ARBA" id="ARBA00023306"/>
    </source>
</evidence>
<dbReference type="eggNOG" id="COG0544">
    <property type="taxonomic scope" value="Bacteria"/>
</dbReference>
<evidence type="ECO:0000256" key="12">
    <source>
        <dbReference type="HAMAP-Rule" id="MF_00303"/>
    </source>
</evidence>
<organism evidence="16 18">
    <name type="scientific">Pseudoalteromonas ruthenica</name>
    <dbReference type="NCBI Taxonomy" id="151081"/>
    <lineage>
        <taxon>Bacteria</taxon>
        <taxon>Pseudomonadati</taxon>
        <taxon>Pseudomonadota</taxon>
        <taxon>Gammaproteobacteria</taxon>
        <taxon>Alteromonadales</taxon>
        <taxon>Pseudoalteromonadaceae</taxon>
        <taxon>Pseudoalteromonas</taxon>
    </lineage>
</organism>
<dbReference type="AlphaFoldDB" id="A0A0F4PZA8"/>
<evidence type="ECO:0000313" key="16">
    <source>
        <dbReference type="EMBL" id="KJZ01204.1"/>
    </source>
</evidence>
<dbReference type="InterPro" id="IPR005215">
    <property type="entry name" value="Trig_fac"/>
</dbReference>
<dbReference type="FunFam" id="3.10.50.40:FF:000001">
    <property type="entry name" value="Trigger factor"/>
    <property type="match status" value="1"/>
</dbReference>
<dbReference type="EC" id="5.2.1.8" evidence="3 12"/>
<evidence type="ECO:0000313" key="17">
    <source>
        <dbReference type="EMBL" id="TMP85693.1"/>
    </source>
</evidence>
<dbReference type="InterPro" id="IPR001179">
    <property type="entry name" value="PPIase_FKBP_dom"/>
</dbReference>
<dbReference type="InterPro" id="IPR008881">
    <property type="entry name" value="Trigger_fac_ribosome-bd_bac"/>
</dbReference>
<dbReference type="GO" id="GO:0015031">
    <property type="term" value="P:protein transport"/>
    <property type="evidence" value="ECO:0007669"/>
    <property type="project" value="UniProtKB-UniRule"/>
</dbReference>
<dbReference type="Pfam" id="PF00254">
    <property type="entry name" value="FKBP_C"/>
    <property type="match status" value="1"/>
</dbReference>
<accession>A0A0F4PZA8</accession>
<keyword evidence="5 12" id="KW-0963">Cytoplasm</keyword>
<dbReference type="Gene3D" id="1.10.3120.10">
    <property type="entry name" value="Trigger factor, C-terminal domain"/>
    <property type="match status" value="1"/>
</dbReference>
<evidence type="ECO:0000256" key="14">
    <source>
        <dbReference type="RuleBase" id="RU003914"/>
    </source>
</evidence>
<dbReference type="NCBIfam" id="TIGR00115">
    <property type="entry name" value="tig"/>
    <property type="match status" value="1"/>
</dbReference>
<protein>
    <recommendedName>
        <fullName evidence="4 12">Trigger factor</fullName>
        <shortName evidence="12">TF</shortName>
        <ecNumber evidence="3 12">5.2.1.8</ecNumber>
    </recommendedName>
    <alternativeName>
        <fullName evidence="11 12">PPIase</fullName>
    </alternativeName>
</protein>
<evidence type="ECO:0000256" key="7">
    <source>
        <dbReference type="ARBA" id="ARBA00023110"/>
    </source>
</evidence>
<keyword evidence="10 12" id="KW-0131">Cell cycle</keyword>
<dbReference type="GO" id="GO:0044183">
    <property type="term" value="F:protein folding chaperone"/>
    <property type="evidence" value="ECO:0007669"/>
    <property type="project" value="TreeGrafter"/>
</dbReference>
<reference evidence="19" key="3">
    <citation type="submission" date="2019-06" db="EMBL/GenBank/DDBJ databases">
        <title>Co-occurence of chitin degradation, pigmentation and bioactivity in marine Pseudoalteromonas.</title>
        <authorList>
            <person name="Sonnenschein E.C."/>
            <person name="Bech P.K."/>
        </authorList>
    </citation>
    <scope>NUCLEOTIDE SEQUENCE [LARGE SCALE GENOMIC DNA]</scope>
    <source>
        <strain evidence="19">S2897</strain>
    </source>
</reference>
<dbReference type="PIRSF" id="PIRSF003095">
    <property type="entry name" value="Trigger_factor"/>
    <property type="match status" value="1"/>
</dbReference>
<dbReference type="InterPro" id="IPR008880">
    <property type="entry name" value="Trigger_fac_C"/>
</dbReference>
<dbReference type="FunFam" id="3.30.70.1050:FF:000001">
    <property type="entry name" value="Trigger factor"/>
    <property type="match status" value="1"/>
</dbReference>
<dbReference type="HAMAP" id="MF_00303">
    <property type="entry name" value="Trigger_factor_Tig"/>
    <property type="match status" value="1"/>
</dbReference>
<reference evidence="16 18" key="1">
    <citation type="journal article" date="2015" name="BMC Genomics">
        <title>Genome mining reveals unlocked bioactive potential of marine Gram-negative bacteria.</title>
        <authorList>
            <person name="Machado H."/>
            <person name="Sonnenschein E.C."/>
            <person name="Melchiorsen J."/>
            <person name="Gram L."/>
        </authorList>
    </citation>
    <scope>NUCLEOTIDE SEQUENCE [LARGE SCALE GENOMIC DNA]</scope>
    <source>
        <strain evidence="16 18">S3137</strain>
    </source>
</reference>
<dbReference type="Proteomes" id="UP000033664">
    <property type="component" value="Unassembled WGS sequence"/>
</dbReference>
<comment type="catalytic activity">
    <reaction evidence="1 12 13">
        <text>[protein]-peptidylproline (omega=180) = [protein]-peptidylproline (omega=0)</text>
        <dbReference type="Rhea" id="RHEA:16237"/>
        <dbReference type="Rhea" id="RHEA-COMP:10747"/>
        <dbReference type="Rhea" id="RHEA-COMP:10748"/>
        <dbReference type="ChEBI" id="CHEBI:83833"/>
        <dbReference type="ChEBI" id="CHEBI:83834"/>
        <dbReference type="EC" id="5.2.1.8"/>
    </reaction>
</comment>
<dbReference type="InterPro" id="IPR027304">
    <property type="entry name" value="Trigger_fact/SurA_dom_sf"/>
</dbReference>
<evidence type="ECO:0000259" key="15">
    <source>
        <dbReference type="PROSITE" id="PS50059"/>
    </source>
</evidence>
<evidence type="ECO:0000256" key="9">
    <source>
        <dbReference type="ARBA" id="ARBA00023235"/>
    </source>
</evidence>
<evidence type="ECO:0000256" key="3">
    <source>
        <dbReference type="ARBA" id="ARBA00013194"/>
    </source>
</evidence>
<dbReference type="RefSeq" id="WP_022944379.1">
    <property type="nucleotide sequence ID" value="NZ_DJHQ01000046.1"/>
</dbReference>
<dbReference type="PANTHER" id="PTHR30560">
    <property type="entry name" value="TRIGGER FACTOR CHAPERONE AND PEPTIDYL-PROLYL CIS/TRANS ISOMERASE"/>
    <property type="match status" value="1"/>
</dbReference>
<dbReference type="SUPFAM" id="SSF109998">
    <property type="entry name" value="Triger factor/SurA peptide-binding domain-like"/>
    <property type="match status" value="1"/>
</dbReference>
<evidence type="ECO:0000256" key="5">
    <source>
        <dbReference type="ARBA" id="ARBA00022490"/>
    </source>
</evidence>
<proteinExistence type="inferred from homology"/>
<dbReference type="GeneID" id="58227857"/>
<dbReference type="GO" id="GO:0005737">
    <property type="term" value="C:cytoplasm"/>
    <property type="evidence" value="ECO:0007669"/>
    <property type="project" value="UniProtKB-SubCell"/>
</dbReference>
<keyword evidence="8 12" id="KW-0143">Chaperone</keyword>
<dbReference type="InterPro" id="IPR036611">
    <property type="entry name" value="Trigger_fac_ribosome-bd_sf"/>
</dbReference>
<dbReference type="STRING" id="151081.TW72_05060"/>
<feature type="domain" description="PPIase FKBP-type" evidence="15">
    <location>
        <begin position="161"/>
        <end position="246"/>
    </location>
</feature>
<evidence type="ECO:0000313" key="19">
    <source>
        <dbReference type="Proteomes" id="UP000305874"/>
    </source>
</evidence>
<evidence type="ECO:0000256" key="1">
    <source>
        <dbReference type="ARBA" id="ARBA00000971"/>
    </source>
</evidence>
<keyword evidence="18" id="KW-1185">Reference proteome</keyword>
<evidence type="ECO:0000256" key="8">
    <source>
        <dbReference type="ARBA" id="ARBA00023186"/>
    </source>
</evidence>
<comment type="function">
    <text evidence="12">Involved in protein export. Acts as a chaperone by maintaining the newly synthesized protein in an open conformation. Functions as a peptidyl-prolyl cis-trans isomerase.</text>
</comment>
<dbReference type="GO" id="GO:0051083">
    <property type="term" value="P:'de novo' cotranslational protein folding"/>
    <property type="evidence" value="ECO:0007669"/>
    <property type="project" value="TreeGrafter"/>
</dbReference>
<dbReference type="InterPro" id="IPR046357">
    <property type="entry name" value="PPIase_dom_sf"/>
</dbReference>
<dbReference type="EMBL" id="PNCG01000019">
    <property type="protein sequence ID" value="TMP85693.1"/>
    <property type="molecule type" value="Genomic_DNA"/>
</dbReference>
<evidence type="ECO:0000256" key="6">
    <source>
        <dbReference type="ARBA" id="ARBA00022618"/>
    </source>
</evidence>
<keyword evidence="9 12" id="KW-0413">Isomerase</keyword>
<evidence type="ECO:0000256" key="11">
    <source>
        <dbReference type="ARBA" id="ARBA00029986"/>
    </source>
</evidence>
<dbReference type="SUPFAM" id="SSF102735">
    <property type="entry name" value="Trigger factor ribosome-binding domain"/>
    <property type="match status" value="1"/>
</dbReference>
<evidence type="ECO:0000313" key="18">
    <source>
        <dbReference type="Proteomes" id="UP000033664"/>
    </source>
</evidence>
<dbReference type="PANTHER" id="PTHR30560:SF3">
    <property type="entry name" value="TRIGGER FACTOR-LIKE PROTEIN TIG, CHLOROPLASTIC"/>
    <property type="match status" value="1"/>
</dbReference>
<dbReference type="EMBL" id="JXXZ01000004">
    <property type="protein sequence ID" value="KJZ01204.1"/>
    <property type="molecule type" value="Genomic_DNA"/>
</dbReference>
<dbReference type="PATRIC" id="fig|151081.8.peg.105"/>
<comment type="caution">
    <text evidence="16">The sequence shown here is derived from an EMBL/GenBank/DDBJ whole genome shotgun (WGS) entry which is preliminary data.</text>
</comment>
<dbReference type="OrthoDB" id="9767721at2"/>
<keyword evidence="6 12" id="KW-0132">Cell division</keyword>
<sequence length="434" mass="48273">MQVSVETTQGLERRLTITVPSENVETEVKKRLQQLSKTQRIDGFRPGKVPVSIIKKRYGTAVLQEVAGELMQRNYIEAIVSEKINPAGAPSFAPKTLETGKDLEFEATFEVYPEVELQGLDKIAVEKPAVEVKDEDLENMLETLRKQHASWKESDDKAGENDRVTIDFVGTIDGEEFEGGKAEDFPLELGQGRMIPGFEDNIVGKKAGEEVVADVTFPEEYHAENLKGKAAQFTITVKKVEVQELPELNDEFAKLFGITEGGVDALKEEVKKNMSRELDQAVKAKVKEQAIEGLLEQNEVDVPKALVEQEIDALRKQAAQRFGGDANNMPELPAELFQEQAIKRVKTGLLLGEVIKANEIEADDAKVEELINTMASAYEDPSEVVEYYKSNDQLMQQMRNVAMEEQAIDALLANAKVTDVETAFDDIMNPQAAQ</sequence>
<dbReference type="Pfam" id="PF05698">
    <property type="entry name" value="Trigger_C"/>
    <property type="match status" value="1"/>
</dbReference>